<evidence type="ECO:0000259" key="9">
    <source>
        <dbReference type="PROSITE" id="PS50862"/>
    </source>
</evidence>
<dbReference type="GO" id="GO:0006426">
    <property type="term" value="P:glycyl-tRNA aminoacylation"/>
    <property type="evidence" value="ECO:0007669"/>
    <property type="project" value="InterPro"/>
</dbReference>
<dbReference type="GO" id="GO:0004820">
    <property type="term" value="F:glycine-tRNA ligase activity"/>
    <property type="evidence" value="ECO:0007669"/>
    <property type="project" value="UniProtKB-EC"/>
</dbReference>
<dbReference type="InterPro" id="IPR045864">
    <property type="entry name" value="aa-tRNA-synth_II/BPL/LPL"/>
</dbReference>
<evidence type="ECO:0000313" key="10">
    <source>
        <dbReference type="EMBL" id="CAB4861834.1"/>
    </source>
</evidence>
<dbReference type="InterPro" id="IPR002315">
    <property type="entry name" value="tRNA-synt_gly"/>
</dbReference>
<dbReference type="EC" id="6.1.1.14" evidence="2"/>
<evidence type="ECO:0000256" key="2">
    <source>
        <dbReference type="ARBA" id="ARBA00012829"/>
    </source>
</evidence>
<dbReference type="NCBIfam" id="NF003211">
    <property type="entry name" value="PRK04173.1"/>
    <property type="match status" value="1"/>
</dbReference>
<dbReference type="InterPro" id="IPR036621">
    <property type="entry name" value="Anticodon-bd_dom_sf"/>
</dbReference>
<dbReference type="PROSITE" id="PS50862">
    <property type="entry name" value="AA_TRNA_LIGASE_II"/>
    <property type="match status" value="1"/>
</dbReference>
<protein>
    <recommendedName>
        <fullName evidence="2">glycine--tRNA ligase</fullName>
        <ecNumber evidence="2">6.1.1.14</ecNumber>
    </recommendedName>
</protein>
<dbReference type="EMBL" id="CAFBLK010000056">
    <property type="protein sequence ID" value="CAB4861834.1"/>
    <property type="molecule type" value="Genomic_DNA"/>
</dbReference>
<evidence type="ECO:0000256" key="7">
    <source>
        <dbReference type="ARBA" id="ARBA00022917"/>
    </source>
</evidence>
<dbReference type="Gene3D" id="3.30.930.10">
    <property type="entry name" value="Bira Bifunctional Protein, Domain 2"/>
    <property type="match status" value="1"/>
</dbReference>
<dbReference type="GO" id="GO:0044281">
    <property type="term" value="P:small molecule metabolic process"/>
    <property type="evidence" value="ECO:0007669"/>
    <property type="project" value="UniProtKB-ARBA"/>
</dbReference>
<dbReference type="NCBIfam" id="TIGR00389">
    <property type="entry name" value="glyS_dimeric"/>
    <property type="match status" value="1"/>
</dbReference>
<evidence type="ECO:0000256" key="8">
    <source>
        <dbReference type="ARBA" id="ARBA00023146"/>
    </source>
</evidence>
<keyword evidence="3" id="KW-0963">Cytoplasm</keyword>
<dbReference type="CDD" id="cd00774">
    <property type="entry name" value="GlyRS-like_core"/>
    <property type="match status" value="1"/>
</dbReference>
<dbReference type="InterPro" id="IPR027031">
    <property type="entry name" value="Gly-tRNA_synthase/POLG2"/>
</dbReference>
<dbReference type="GO" id="GO:0005737">
    <property type="term" value="C:cytoplasm"/>
    <property type="evidence" value="ECO:0007669"/>
    <property type="project" value="InterPro"/>
</dbReference>
<dbReference type="InterPro" id="IPR006195">
    <property type="entry name" value="aa-tRNA-synth_II"/>
</dbReference>
<name>A0A6J7CYZ2_9ZZZZ</name>
<dbReference type="SUPFAM" id="SSF55681">
    <property type="entry name" value="Class II aaRS and biotin synthetases"/>
    <property type="match status" value="1"/>
</dbReference>
<comment type="similarity">
    <text evidence="1">Belongs to the class-II aminoacyl-tRNA synthetase family.</text>
</comment>
<keyword evidence="6" id="KW-0067">ATP-binding</keyword>
<accession>A0A6J7CYZ2</accession>
<feature type="domain" description="Aminoacyl-transfer RNA synthetases class-II family profile" evidence="9">
    <location>
        <begin position="8"/>
        <end position="347"/>
    </location>
</feature>
<dbReference type="HAMAP" id="MF_00253_B">
    <property type="entry name" value="Gly_tRNA_synth_B"/>
    <property type="match status" value="1"/>
</dbReference>
<dbReference type="GO" id="GO:0005524">
    <property type="term" value="F:ATP binding"/>
    <property type="evidence" value="ECO:0007669"/>
    <property type="project" value="UniProtKB-KW"/>
</dbReference>
<dbReference type="PANTHER" id="PTHR10745">
    <property type="entry name" value="GLYCYL-TRNA SYNTHETASE/DNA POLYMERASE SUBUNIT GAMMA-2"/>
    <property type="match status" value="1"/>
</dbReference>
<evidence type="ECO:0000256" key="4">
    <source>
        <dbReference type="ARBA" id="ARBA00022598"/>
    </source>
</evidence>
<dbReference type="FunFam" id="3.30.930.10:FF:000014">
    <property type="entry name" value="Glycine--tRNA ligase"/>
    <property type="match status" value="1"/>
</dbReference>
<reference evidence="10" key="1">
    <citation type="submission" date="2020-05" db="EMBL/GenBank/DDBJ databases">
        <authorList>
            <person name="Chiriac C."/>
            <person name="Salcher M."/>
            <person name="Ghai R."/>
            <person name="Kavagutti S V."/>
        </authorList>
    </citation>
    <scope>NUCLEOTIDE SEQUENCE</scope>
</reference>
<evidence type="ECO:0000256" key="6">
    <source>
        <dbReference type="ARBA" id="ARBA00022840"/>
    </source>
</evidence>
<dbReference type="Gene3D" id="3.40.50.800">
    <property type="entry name" value="Anticodon-binding domain"/>
    <property type="match status" value="1"/>
</dbReference>
<evidence type="ECO:0000256" key="1">
    <source>
        <dbReference type="ARBA" id="ARBA00008226"/>
    </source>
</evidence>
<dbReference type="SUPFAM" id="SSF52954">
    <property type="entry name" value="Class II aaRS ABD-related"/>
    <property type="match status" value="1"/>
</dbReference>
<dbReference type="CDD" id="cd00858">
    <property type="entry name" value="GlyRS_anticodon"/>
    <property type="match status" value="1"/>
</dbReference>
<dbReference type="Pfam" id="PF03129">
    <property type="entry name" value="HGTP_anticodon"/>
    <property type="match status" value="1"/>
</dbReference>
<dbReference type="PRINTS" id="PR01043">
    <property type="entry name" value="TRNASYNTHGLY"/>
</dbReference>
<keyword evidence="8" id="KW-0030">Aminoacyl-tRNA synthetase</keyword>
<evidence type="ECO:0000256" key="3">
    <source>
        <dbReference type="ARBA" id="ARBA00022490"/>
    </source>
</evidence>
<sequence length="442" mass="50415">MAKTDLMDRIVNLAKRRGLVFPSSDIYGGFRSTWDYGPLGVLLKRNVKEAWWRSMVQMREDIVGLDAAILMAPRVWEASGHIDTFTDPLVDCKQCKERFRADQLPESGACPKCGTKGSFTEARQFNLMFKTFVGPVEDAASIAYLRPETAQGIFVNYANVQTTMRRKPPFGIAQVGKSFRNEITPGNFVYRTREFEQMEMEFFVPPEDGEKWFKYWCDERMSWYTDLGIAPDTLRLRQHETSELSHYSSGTADVEFMYPWGWGELEGVANRGDYDLRKHAEFSGQDLSYFDQEKDLRYVPHVIEPAAGADRATLAFLLSAYSEEEVETAAGKTETRTVLRLDPRLAPIKVAVLPLSKNEQLVPVSAEIASALRPHWMIDVDVSGSIGRRYRRQDEVGTPLCVTVDFETLEDRCVTIRERDSMAQERVAIADLVAWLRDRLPL</sequence>
<dbReference type="AlphaFoldDB" id="A0A6J7CYZ2"/>
<proteinExistence type="inferred from homology"/>
<organism evidence="10">
    <name type="scientific">freshwater metagenome</name>
    <dbReference type="NCBI Taxonomy" id="449393"/>
    <lineage>
        <taxon>unclassified sequences</taxon>
        <taxon>metagenomes</taxon>
        <taxon>ecological metagenomes</taxon>
    </lineage>
</organism>
<dbReference type="InterPro" id="IPR022961">
    <property type="entry name" value="Gly_tRNA_ligase_bac"/>
</dbReference>
<keyword evidence="4" id="KW-0436">Ligase</keyword>
<dbReference type="FunFam" id="3.40.50.800:FF:000002">
    <property type="entry name" value="Glycine--tRNA ligase"/>
    <property type="match status" value="1"/>
</dbReference>
<gene>
    <name evidence="10" type="ORF">UFOPK3317_00446</name>
</gene>
<evidence type="ECO:0000256" key="5">
    <source>
        <dbReference type="ARBA" id="ARBA00022741"/>
    </source>
</evidence>
<keyword evidence="7" id="KW-0648">Protein biosynthesis</keyword>
<dbReference type="InterPro" id="IPR033731">
    <property type="entry name" value="GlyRS-like_core"/>
</dbReference>
<keyword evidence="5" id="KW-0547">Nucleotide-binding</keyword>
<dbReference type="InterPro" id="IPR004154">
    <property type="entry name" value="Anticodon-bd"/>
</dbReference>
<dbReference type="PANTHER" id="PTHR10745:SF8">
    <property type="entry name" value="DNA POLYMERASE SUBUNIT GAMMA-2, MITOCHONDRIAL"/>
    <property type="match status" value="1"/>
</dbReference>